<dbReference type="SMART" id="SM00367">
    <property type="entry name" value="LRR_CC"/>
    <property type="match status" value="7"/>
</dbReference>
<gene>
    <name evidence="2" type="ORF">PHYBOEH_011090</name>
</gene>
<dbReference type="AlphaFoldDB" id="A0A8T1X3G7"/>
<sequence length="358" mass="38399">MTTDSTALSDAVLGELLAFLSVEDFLALERVDRAWQQTLANKRLWRRVQVDGGQDCEKTCKVINQVADRHGSHVERLILSGCVVPKGAIVKAANHFVTLTHLVVSGCQTLANEDFIALVRASNQQLVEVRAVKCLRLTDAALQAVAEHHSQSLECINFSYCRQISKDGVAALARRCGKLRSVKIKSSPAVTSSVVATIAESCPNLDTLLVGGAKNLTDEALLAIADHCPLLMSLDISRSNPFGLGRGGVTDGALVYLASRCSFLKRLYLSGQGLLSPSVLGPLANSCPKLETLDLGGCRGIIANPMALGAQLRHMNCLHELSVAFTRSLKSDQIDLIASQCPQLKAFRVDGTYVAPLA</sequence>
<keyword evidence="3" id="KW-1185">Reference proteome</keyword>
<dbReference type="OrthoDB" id="550575at2759"/>
<evidence type="ECO:0000259" key="1">
    <source>
        <dbReference type="PROSITE" id="PS50181"/>
    </source>
</evidence>
<comment type="caution">
    <text evidence="2">The sequence shown here is derived from an EMBL/GenBank/DDBJ whole genome shotgun (WGS) entry which is preliminary data.</text>
</comment>
<organism evidence="2 3">
    <name type="scientific">Phytophthora boehmeriae</name>
    <dbReference type="NCBI Taxonomy" id="109152"/>
    <lineage>
        <taxon>Eukaryota</taxon>
        <taxon>Sar</taxon>
        <taxon>Stramenopiles</taxon>
        <taxon>Oomycota</taxon>
        <taxon>Peronosporomycetes</taxon>
        <taxon>Peronosporales</taxon>
        <taxon>Peronosporaceae</taxon>
        <taxon>Phytophthora</taxon>
    </lineage>
</organism>
<proteinExistence type="predicted"/>
<dbReference type="GO" id="GO:0019005">
    <property type="term" value="C:SCF ubiquitin ligase complex"/>
    <property type="evidence" value="ECO:0007669"/>
    <property type="project" value="TreeGrafter"/>
</dbReference>
<dbReference type="PROSITE" id="PS50181">
    <property type="entry name" value="FBOX"/>
    <property type="match status" value="1"/>
</dbReference>
<protein>
    <recommendedName>
        <fullName evidence="1">F-box domain-containing protein</fullName>
    </recommendedName>
</protein>
<accession>A0A8T1X3G7</accession>
<reference evidence="2" key="1">
    <citation type="submission" date="2021-02" db="EMBL/GenBank/DDBJ databases">
        <authorList>
            <person name="Palmer J.M."/>
        </authorList>
    </citation>
    <scope>NUCLEOTIDE SEQUENCE</scope>
    <source>
        <strain evidence="2">SCRP23</strain>
    </source>
</reference>
<dbReference type="Pfam" id="PF13516">
    <property type="entry name" value="LRR_6"/>
    <property type="match status" value="1"/>
</dbReference>
<dbReference type="InterPro" id="IPR001611">
    <property type="entry name" value="Leu-rich_rpt"/>
</dbReference>
<dbReference type="Proteomes" id="UP000693981">
    <property type="component" value="Unassembled WGS sequence"/>
</dbReference>
<name>A0A8T1X3G7_9STRA</name>
<dbReference type="InterPro" id="IPR001810">
    <property type="entry name" value="F-box_dom"/>
</dbReference>
<dbReference type="PANTHER" id="PTHR13318">
    <property type="entry name" value="PARTNER OF PAIRED, ISOFORM B-RELATED"/>
    <property type="match status" value="1"/>
</dbReference>
<evidence type="ECO:0000313" key="2">
    <source>
        <dbReference type="EMBL" id="KAG7398469.1"/>
    </source>
</evidence>
<feature type="domain" description="F-box" evidence="1">
    <location>
        <begin position="2"/>
        <end position="48"/>
    </location>
</feature>
<evidence type="ECO:0000313" key="3">
    <source>
        <dbReference type="Proteomes" id="UP000693981"/>
    </source>
</evidence>
<dbReference type="GO" id="GO:0031146">
    <property type="term" value="P:SCF-dependent proteasomal ubiquitin-dependent protein catabolic process"/>
    <property type="evidence" value="ECO:0007669"/>
    <property type="project" value="TreeGrafter"/>
</dbReference>
<dbReference type="EMBL" id="JAGDFL010000080">
    <property type="protein sequence ID" value="KAG7398469.1"/>
    <property type="molecule type" value="Genomic_DNA"/>
</dbReference>
<dbReference type="InterPro" id="IPR006553">
    <property type="entry name" value="Leu-rich_rpt_Cys-con_subtyp"/>
</dbReference>